<evidence type="ECO:0000256" key="8">
    <source>
        <dbReference type="ARBA" id="ARBA00023027"/>
    </source>
</evidence>
<dbReference type="InterPro" id="IPR014729">
    <property type="entry name" value="Rossmann-like_a/b/a_fold"/>
</dbReference>
<comment type="catalytic activity">
    <reaction evidence="9 10">
        <text>nicotinate beta-D-ribonucleotide + ATP + H(+) = deamido-NAD(+) + diphosphate</text>
        <dbReference type="Rhea" id="RHEA:22860"/>
        <dbReference type="ChEBI" id="CHEBI:15378"/>
        <dbReference type="ChEBI" id="CHEBI:30616"/>
        <dbReference type="ChEBI" id="CHEBI:33019"/>
        <dbReference type="ChEBI" id="CHEBI:57502"/>
        <dbReference type="ChEBI" id="CHEBI:58437"/>
        <dbReference type="EC" id="2.7.7.18"/>
    </reaction>
</comment>
<dbReference type="Gene3D" id="3.40.50.620">
    <property type="entry name" value="HUPs"/>
    <property type="match status" value="1"/>
</dbReference>
<dbReference type="EMBL" id="FNHZ01000002">
    <property type="protein sequence ID" value="SDM71045.1"/>
    <property type="molecule type" value="Genomic_DNA"/>
</dbReference>
<dbReference type="NCBIfam" id="TIGR00125">
    <property type="entry name" value="cyt_tran_rel"/>
    <property type="match status" value="1"/>
</dbReference>
<dbReference type="PANTHER" id="PTHR39321:SF3">
    <property type="entry name" value="PHOSPHOPANTETHEINE ADENYLYLTRANSFERASE"/>
    <property type="match status" value="1"/>
</dbReference>
<dbReference type="SUPFAM" id="SSF52374">
    <property type="entry name" value="Nucleotidylyl transferase"/>
    <property type="match status" value="1"/>
</dbReference>
<dbReference type="RefSeq" id="WP_027430761.1">
    <property type="nucleotide sequence ID" value="NZ_FNHZ01000002.1"/>
</dbReference>
<organism evidence="12 13">
    <name type="scientific">Lachnospira pectinoschiza</name>
    <dbReference type="NCBI Taxonomy" id="28052"/>
    <lineage>
        <taxon>Bacteria</taxon>
        <taxon>Bacillati</taxon>
        <taxon>Bacillota</taxon>
        <taxon>Clostridia</taxon>
        <taxon>Lachnospirales</taxon>
        <taxon>Lachnospiraceae</taxon>
        <taxon>Lachnospira</taxon>
    </lineage>
</organism>
<protein>
    <recommendedName>
        <fullName evidence="10">Probable nicotinate-nucleotide adenylyltransferase</fullName>
        <ecNumber evidence="10">2.7.7.18</ecNumber>
    </recommendedName>
    <alternativeName>
        <fullName evidence="10">Deamido-NAD(+) diphosphorylase</fullName>
    </alternativeName>
    <alternativeName>
        <fullName evidence="10">Deamido-NAD(+) pyrophosphorylase</fullName>
    </alternativeName>
    <alternativeName>
        <fullName evidence="10">Nicotinate mononucleotide adenylyltransferase</fullName>
        <shortName evidence="10">NaMN adenylyltransferase</shortName>
    </alternativeName>
</protein>
<dbReference type="InterPro" id="IPR005248">
    <property type="entry name" value="NadD/NMNAT"/>
</dbReference>
<evidence type="ECO:0000256" key="3">
    <source>
        <dbReference type="ARBA" id="ARBA00022642"/>
    </source>
</evidence>
<dbReference type="InterPro" id="IPR004821">
    <property type="entry name" value="Cyt_trans-like"/>
</dbReference>
<dbReference type="UniPathway" id="UPA00253">
    <property type="reaction ID" value="UER00332"/>
</dbReference>
<evidence type="ECO:0000259" key="11">
    <source>
        <dbReference type="Pfam" id="PF01467"/>
    </source>
</evidence>
<proteinExistence type="inferred from homology"/>
<evidence type="ECO:0000256" key="5">
    <source>
        <dbReference type="ARBA" id="ARBA00022695"/>
    </source>
</evidence>
<keyword evidence="5 10" id="KW-0548">Nucleotidyltransferase</keyword>
<comment type="function">
    <text evidence="1 10">Catalyzes the reversible adenylation of nicotinate mononucleotide (NaMN) to nicotinic acid adenine dinucleotide (NaAD).</text>
</comment>
<dbReference type="AlphaFoldDB" id="A0A1G9VGW5"/>
<evidence type="ECO:0000256" key="2">
    <source>
        <dbReference type="ARBA" id="ARBA00005019"/>
    </source>
</evidence>
<name>A0A1G9VGW5_9FIRM</name>
<evidence type="ECO:0000256" key="4">
    <source>
        <dbReference type="ARBA" id="ARBA00022679"/>
    </source>
</evidence>
<accession>A0A1G9VGW5</accession>
<reference evidence="13" key="1">
    <citation type="submission" date="2016-10" db="EMBL/GenBank/DDBJ databases">
        <authorList>
            <person name="Varghese N."/>
            <person name="Submissions S."/>
        </authorList>
    </citation>
    <scope>NUCLEOTIDE SEQUENCE [LARGE SCALE GENOMIC DNA]</scope>
    <source>
        <strain evidence="13">M83</strain>
    </source>
</reference>
<dbReference type="NCBIfam" id="TIGR00482">
    <property type="entry name" value="nicotinate (nicotinamide) nucleotide adenylyltransferase"/>
    <property type="match status" value="1"/>
</dbReference>
<dbReference type="EC" id="2.7.7.18" evidence="10"/>
<evidence type="ECO:0000313" key="12">
    <source>
        <dbReference type="EMBL" id="SDM71045.1"/>
    </source>
</evidence>
<comment type="pathway">
    <text evidence="2 10">Cofactor biosynthesis; NAD(+) biosynthesis; deamido-NAD(+) from nicotinate D-ribonucleotide: step 1/1.</text>
</comment>
<dbReference type="CDD" id="cd02165">
    <property type="entry name" value="NMNAT"/>
    <property type="match status" value="1"/>
</dbReference>
<evidence type="ECO:0000313" key="13">
    <source>
        <dbReference type="Proteomes" id="UP000187651"/>
    </source>
</evidence>
<keyword evidence="7 10" id="KW-0067">ATP-binding</keyword>
<evidence type="ECO:0000256" key="1">
    <source>
        <dbReference type="ARBA" id="ARBA00002324"/>
    </source>
</evidence>
<feature type="domain" description="Cytidyltransferase-like" evidence="11">
    <location>
        <begin position="9"/>
        <end position="175"/>
    </location>
</feature>
<dbReference type="OrthoDB" id="5295945at2"/>
<comment type="similarity">
    <text evidence="10">Belongs to the NadD family.</text>
</comment>
<evidence type="ECO:0000256" key="7">
    <source>
        <dbReference type="ARBA" id="ARBA00022840"/>
    </source>
</evidence>
<dbReference type="PANTHER" id="PTHR39321">
    <property type="entry name" value="NICOTINATE-NUCLEOTIDE ADENYLYLTRANSFERASE-RELATED"/>
    <property type="match status" value="1"/>
</dbReference>
<dbReference type="GO" id="GO:0005524">
    <property type="term" value="F:ATP binding"/>
    <property type="evidence" value="ECO:0007669"/>
    <property type="project" value="UniProtKB-KW"/>
</dbReference>
<dbReference type="GO" id="GO:0004515">
    <property type="term" value="F:nicotinate-nucleotide adenylyltransferase activity"/>
    <property type="evidence" value="ECO:0007669"/>
    <property type="project" value="UniProtKB-UniRule"/>
</dbReference>
<evidence type="ECO:0000256" key="9">
    <source>
        <dbReference type="ARBA" id="ARBA00048721"/>
    </source>
</evidence>
<evidence type="ECO:0000256" key="6">
    <source>
        <dbReference type="ARBA" id="ARBA00022741"/>
    </source>
</evidence>
<keyword evidence="4 10" id="KW-0808">Transferase</keyword>
<dbReference type="NCBIfam" id="NF000840">
    <property type="entry name" value="PRK00071.1-3"/>
    <property type="match status" value="1"/>
</dbReference>
<gene>
    <name evidence="10" type="primary">nadD</name>
    <name evidence="12" type="ORF">SAMN05216544_0946</name>
</gene>
<dbReference type="Pfam" id="PF01467">
    <property type="entry name" value="CTP_transf_like"/>
    <property type="match status" value="1"/>
</dbReference>
<dbReference type="Proteomes" id="UP000187651">
    <property type="component" value="Unassembled WGS sequence"/>
</dbReference>
<keyword evidence="3 10" id="KW-0662">Pyridine nucleotide biosynthesis</keyword>
<dbReference type="HAMAP" id="MF_00244">
    <property type="entry name" value="NaMN_adenylyltr"/>
    <property type="match status" value="1"/>
</dbReference>
<evidence type="ECO:0000256" key="10">
    <source>
        <dbReference type="HAMAP-Rule" id="MF_00244"/>
    </source>
</evidence>
<keyword evidence="8 10" id="KW-0520">NAD</keyword>
<keyword evidence="13" id="KW-1185">Reference proteome</keyword>
<keyword evidence="6 10" id="KW-0547">Nucleotide-binding</keyword>
<sequence>MATDNVIGIMGGTFNPIHLGHLELIKAAHEQFNLDKILVMPSGTPVYKNQSEIVDAKHRCNMVELAIKDYDYMELSTIEIDRKGNTYTADTLREIASDYDKIYFIIGADSLFAITDWYKPQYICAHCHLLCANRDEYEVEELNRQKKLLVSKYDAKIDFIKCDSIPFSSTEIRNRVKENKSITDMVGREVENYIKDNNLYI</sequence>
<dbReference type="GO" id="GO:0009435">
    <property type="term" value="P:NAD+ biosynthetic process"/>
    <property type="evidence" value="ECO:0007669"/>
    <property type="project" value="UniProtKB-UniRule"/>
</dbReference>